<dbReference type="EMBL" id="CP030850">
    <property type="protein sequence ID" value="AXE19490.1"/>
    <property type="molecule type" value="Genomic_DNA"/>
</dbReference>
<sequence>MKPLSIKFNINTAMKKSIVTFVLAFIAFVAQAEKYTQKGDSLIVQFGNNTRLIIQAKDKEGIQSLRQYDLNKIVRDMGAALDSSSKETYIYINEQNGRKYLKDTVLVISRKDGEVKITINEPNQKSSDSKEDDVKSSENNKDDGTVTRSVTRRYKSPRNGFDVLVGLNTYAKNTPLSYQESDYDLLPWGSRFVSLTWVRGAAISRGKDASLGLDLGIDVSWYNMMFDGNNTVQKDTRAISFPLANATGDVHKSKLTSAYLNLSLMPTLAIHHGPISYLSVGMYGGYRLDSYTKVQEERKGRSERTHSNFHLNDFRYGIGAELGIRHFPDLFMQYDLGELYQTNKGPAVRMISFGIRL</sequence>
<evidence type="ECO:0000256" key="2">
    <source>
        <dbReference type="SAM" id="SignalP"/>
    </source>
</evidence>
<feature type="domain" description="Outer membrane protein beta-barrel" evidence="3">
    <location>
        <begin position="242"/>
        <end position="333"/>
    </location>
</feature>
<dbReference type="Pfam" id="PF13568">
    <property type="entry name" value="OMP_b-brl_2"/>
    <property type="match status" value="1"/>
</dbReference>
<evidence type="ECO:0000313" key="5">
    <source>
        <dbReference type="Proteomes" id="UP000251993"/>
    </source>
</evidence>
<proteinExistence type="predicted"/>
<name>A0A344TLG9_9BACT</name>
<dbReference type="InterPro" id="IPR025665">
    <property type="entry name" value="Beta-barrel_OMP_2"/>
</dbReference>
<feature type="region of interest" description="Disordered" evidence="1">
    <location>
        <begin position="121"/>
        <end position="152"/>
    </location>
</feature>
<dbReference type="AlphaFoldDB" id="A0A344TLG9"/>
<organism evidence="4 5">
    <name type="scientific">Runella rosea</name>
    <dbReference type="NCBI Taxonomy" id="2259595"/>
    <lineage>
        <taxon>Bacteria</taxon>
        <taxon>Pseudomonadati</taxon>
        <taxon>Bacteroidota</taxon>
        <taxon>Cytophagia</taxon>
        <taxon>Cytophagales</taxon>
        <taxon>Spirosomataceae</taxon>
        <taxon>Runella</taxon>
    </lineage>
</organism>
<evidence type="ECO:0000313" key="4">
    <source>
        <dbReference type="EMBL" id="AXE19490.1"/>
    </source>
</evidence>
<dbReference type="KEGG" id="run:DR864_17950"/>
<protein>
    <recommendedName>
        <fullName evidence="3">Outer membrane protein beta-barrel domain-containing protein</fullName>
    </recommendedName>
</protein>
<reference evidence="4 5" key="1">
    <citation type="submission" date="2018-07" db="EMBL/GenBank/DDBJ databases">
        <title>Genome sequencing of Runella.</title>
        <authorList>
            <person name="Baek M.-G."/>
            <person name="Yi H."/>
        </authorList>
    </citation>
    <scope>NUCLEOTIDE SEQUENCE [LARGE SCALE GENOMIC DNA]</scope>
    <source>
        <strain evidence="4 5">HYN0085</strain>
    </source>
</reference>
<feature type="compositionally biased region" description="Basic and acidic residues" evidence="1">
    <location>
        <begin position="127"/>
        <end position="145"/>
    </location>
</feature>
<dbReference type="Proteomes" id="UP000251993">
    <property type="component" value="Chromosome"/>
</dbReference>
<gene>
    <name evidence="4" type="ORF">DR864_17950</name>
</gene>
<accession>A0A344TLG9</accession>
<evidence type="ECO:0000259" key="3">
    <source>
        <dbReference type="Pfam" id="PF13568"/>
    </source>
</evidence>
<keyword evidence="5" id="KW-1185">Reference proteome</keyword>
<keyword evidence="2" id="KW-0732">Signal</keyword>
<feature type="signal peptide" evidence="2">
    <location>
        <begin position="1"/>
        <end position="32"/>
    </location>
</feature>
<evidence type="ECO:0000256" key="1">
    <source>
        <dbReference type="SAM" id="MobiDB-lite"/>
    </source>
</evidence>
<feature type="chain" id="PRO_5016806308" description="Outer membrane protein beta-barrel domain-containing protein" evidence="2">
    <location>
        <begin position="33"/>
        <end position="357"/>
    </location>
</feature>
<dbReference type="OrthoDB" id="891525at2"/>